<dbReference type="InterPro" id="IPR018247">
    <property type="entry name" value="EF_Hand_1_Ca_BS"/>
</dbReference>
<dbReference type="RefSeq" id="WP_016400309.1">
    <property type="nucleotide sequence ID" value="NZ_AP023033.1"/>
</dbReference>
<dbReference type="SUPFAM" id="SSF47473">
    <property type="entry name" value="EF-hand"/>
    <property type="match status" value="1"/>
</dbReference>
<evidence type="ECO:0000259" key="2">
    <source>
        <dbReference type="PROSITE" id="PS50222"/>
    </source>
</evidence>
<proteinExistence type="predicted"/>
<evidence type="ECO:0000313" key="3">
    <source>
        <dbReference type="EMBL" id="MEE1673897.1"/>
    </source>
</evidence>
<feature type="chain" id="PRO_5046669364" description="EF-hand domain-containing protein" evidence="1">
    <location>
        <begin position="21"/>
        <end position="86"/>
    </location>
</feature>
<feature type="domain" description="EF-hand" evidence="2">
    <location>
        <begin position="42"/>
        <end position="77"/>
    </location>
</feature>
<sequence length="86" mass="9490">MNLKYSFPVLALFVASLASANSEVFKDLDTNQDLVVSMEEAAELPILTEVWSELDTDQDGVLSQAEFINLEISVQPEDPENSEVAE</sequence>
<feature type="signal peptide" evidence="1">
    <location>
        <begin position="1"/>
        <end position="20"/>
    </location>
</feature>
<gene>
    <name evidence="3" type="ORF">SNR37_003324</name>
</gene>
<evidence type="ECO:0000313" key="4">
    <source>
        <dbReference type="Proteomes" id="UP001310248"/>
    </source>
</evidence>
<dbReference type="Proteomes" id="UP001310248">
    <property type="component" value="Unassembled WGS sequence"/>
</dbReference>
<comment type="caution">
    <text evidence="3">The sequence shown here is derived from an EMBL/GenBank/DDBJ whole genome shotgun (WGS) entry which is preliminary data.</text>
</comment>
<dbReference type="Gene3D" id="1.10.238.10">
    <property type="entry name" value="EF-hand"/>
    <property type="match status" value="1"/>
</dbReference>
<dbReference type="PROSITE" id="PS50222">
    <property type="entry name" value="EF_HAND_2"/>
    <property type="match status" value="1"/>
</dbReference>
<keyword evidence="1" id="KW-0732">Signal</keyword>
<dbReference type="EMBL" id="JAYDYW010000006">
    <property type="protein sequence ID" value="MEE1673897.1"/>
    <property type="molecule type" value="Genomic_DNA"/>
</dbReference>
<dbReference type="InterPro" id="IPR002048">
    <property type="entry name" value="EF_hand_dom"/>
</dbReference>
<organism evidence="3 4">
    <name type="scientific">Agarivorans aestuarii</name>
    <dbReference type="NCBI Taxonomy" id="1563703"/>
    <lineage>
        <taxon>Bacteria</taxon>
        <taxon>Pseudomonadati</taxon>
        <taxon>Pseudomonadota</taxon>
        <taxon>Gammaproteobacteria</taxon>
        <taxon>Alteromonadales</taxon>
        <taxon>Alteromonadaceae</taxon>
        <taxon>Agarivorans</taxon>
    </lineage>
</organism>
<keyword evidence="4" id="KW-1185">Reference proteome</keyword>
<accession>A0ABU7G3C6</accession>
<name>A0ABU7G3C6_9ALTE</name>
<dbReference type="PROSITE" id="PS00018">
    <property type="entry name" value="EF_HAND_1"/>
    <property type="match status" value="1"/>
</dbReference>
<reference evidence="4" key="1">
    <citation type="submission" date="2023-07" db="EMBL/GenBank/DDBJ databases">
        <title>Draft genome sequence of Agarivorans aestuarii strain ZMCS4, a CAZymes producing bacteria isolated from the marine brown algae Clodostephus spongiosus.</title>
        <authorList>
            <person name="Lorente B."/>
            <person name="Cabral C."/>
            <person name="Frias J."/>
            <person name="Faria J."/>
            <person name="Toubarro D."/>
        </authorList>
    </citation>
    <scope>NUCLEOTIDE SEQUENCE [LARGE SCALE GENOMIC DNA]</scope>
    <source>
        <strain evidence="4">ZMCS4</strain>
    </source>
</reference>
<dbReference type="InterPro" id="IPR011992">
    <property type="entry name" value="EF-hand-dom_pair"/>
</dbReference>
<evidence type="ECO:0000256" key="1">
    <source>
        <dbReference type="SAM" id="SignalP"/>
    </source>
</evidence>
<protein>
    <recommendedName>
        <fullName evidence="2">EF-hand domain-containing protein</fullName>
    </recommendedName>
</protein>